<keyword evidence="2" id="KW-1185">Reference proteome</keyword>
<name>A0A9P8SZR0_9ASCO</name>
<dbReference type="RefSeq" id="XP_046057836.1">
    <property type="nucleotide sequence ID" value="XM_046208714.1"/>
</dbReference>
<dbReference type="Proteomes" id="UP000769157">
    <property type="component" value="Unassembled WGS sequence"/>
</dbReference>
<sequence>MDLVLILELVGLHVDLLLVCFLVLHDVHFFAVVGVDQCAHHLVDRVLVEIVWGPCNGSDVHVHSGRGVDHSAVDGIGSGSTHTRIERRANVQEERPNTGGVLVFLGNVHNKRLVVVSGDLVQRVHRNNHVDVLVPRQGQSVSDPSQHGAVCHKGTVAGLVAKPQPGPADTVDNGLVRLDRVVETVEESPVKVCTKQSVHHVSFTEGVFVNVGVLANNLLDFLLHGVHDLLMVIIEVLLGHGHLGHHVDLVAKLQQIRLVVHELVLGVARLNGGVIVVQVLDLVDHVVEPYSVLDDFFLGGGAPPGLIFQKVFAHGINIFGTVENYRLVGDWVPLRVDDDGRLVESCAQKMDSCRRRSRGLQKRCSVQNTARLFQLEPGTVVDLEPERIRGKSLFLNVGQVDTGLLDEFFVVGEKHSKLVASHFCEVILFVVLVFALPMVDELMVELELGVEVHPFRPRKR</sequence>
<dbReference type="AlphaFoldDB" id="A0A9P8SZR0"/>
<evidence type="ECO:0000313" key="1">
    <source>
        <dbReference type="EMBL" id="KAH3660125.1"/>
    </source>
</evidence>
<dbReference type="EMBL" id="JAEUBE010000511">
    <property type="protein sequence ID" value="KAH3660125.1"/>
    <property type="molecule type" value="Genomic_DNA"/>
</dbReference>
<accession>A0A9P8SZR0</accession>
<gene>
    <name evidence="1" type="ORF">OGAPHI_007330</name>
</gene>
<comment type="caution">
    <text evidence="1">The sequence shown here is derived from an EMBL/GenBank/DDBJ whole genome shotgun (WGS) entry which is preliminary data.</text>
</comment>
<evidence type="ECO:0000313" key="2">
    <source>
        <dbReference type="Proteomes" id="UP000769157"/>
    </source>
</evidence>
<reference evidence="1" key="1">
    <citation type="journal article" date="2021" name="Open Biol.">
        <title>Shared evolutionary footprints suggest mitochondrial oxidative damage underlies multiple complex I losses in fungi.</title>
        <authorList>
            <person name="Schikora-Tamarit M.A."/>
            <person name="Marcet-Houben M."/>
            <person name="Nosek J."/>
            <person name="Gabaldon T."/>
        </authorList>
    </citation>
    <scope>NUCLEOTIDE SEQUENCE</scope>
    <source>
        <strain evidence="1">CBS6075</strain>
    </source>
</reference>
<reference evidence="1" key="2">
    <citation type="submission" date="2021-01" db="EMBL/GenBank/DDBJ databases">
        <authorList>
            <person name="Schikora-Tamarit M.A."/>
        </authorList>
    </citation>
    <scope>NUCLEOTIDE SEQUENCE</scope>
    <source>
        <strain evidence="1">CBS6075</strain>
    </source>
</reference>
<organism evidence="1 2">
    <name type="scientific">Ogataea philodendri</name>
    <dbReference type="NCBI Taxonomy" id="1378263"/>
    <lineage>
        <taxon>Eukaryota</taxon>
        <taxon>Fungi</taxon>
        <taxon>Dikarya</taxon>
        <taxon>Ascomycota</taxon>
        <taxon>Saccharomycotina</taxon>
        <taxon>Pichiomycetes</taxon>
        <taxon>Pichiales</taxon>
        <taxon>Pichiaceae</taxon>
        <taxon>Ogataea</taxon>
    </lineage>
</organism>
<dbReference type="GeneID" id="70239294"/>
<protein>
    <submittedName>
        <fullName evidence="1">Uncharacterized protein</fullName>
    </submittedName>
</protein>
<proteinExistence type="predicted"/>